<dbReference type="AlphaFoldDB" id="A0A9W7KW98"/>
<name>A0A9W7KW98_9STRA</name>
<reference evidence="3" key="1">
    <citation type="journal article" date="2023" name="Commun. Biol.">
        <title>Genome analysis of Parmales, the sister group of diatoms, reveals the evolutionary specialization of diatoms from phago-mixotrophs to photoautotrophs.</title>
        <authorList>
            <person name="Ban H."/>
            <person name="Sato S."/>
            <person name="Yoshikawa S."/>
            <person name="Yamada K."/>
            <person name="Nakamura Y."/>
            <person name="Ichinomiya M."/>
            <person name="Sato N."/>
            <person name="Blanc-Mathieu R."/>
            <person name="Endo H."/>
            <person name="Kuwata A."/>
            <person name="Ogata H."/>
        </authorList>
    </citation>
    <scope>NUCLEOTIDE SEQUENCE [LARGE SCALE GENOMIC DNA]</scope>
    <source>
        <strain evidence="3">NIES 3699</strain>
    </source>
</reference>
<dbReference type="Proteomes" id="UP001165160">
    <property type="component" value="Unassembled WGS sequence"/>
</dbReference>
<keyword evidence="1" id="KW-0472">Membrane</keyword>
<feature type="transmembrane region" description="Helical" evidence="1">
    <location>
        <begin position="12"/>
        <end position="32"/>
    </location>
</feature>
<keyword evidence="1" id="KW-0812">Transmembrane</keyword>
<organism evidence="2 3">
    <name type="scientific">Triparma verrucosa</name>
    <dbReference type="NCBI Taxonomy" id="1606542"/>
    <lineage>
        <taxon>Eukaryota</taxon>
        <taxon>Sar</taxon>
        <taxon>Stramenopiles</taxon>
        <taxon>Ochrophyta</taxon>
        <taxon>Bolidophyceae</taxon>
        <taxon>Parmales</taxon>
        <taxon>Triparmaceae</taxon>
        <taxon>Triparma</taxon>
    </lineage>
</organism>
<keyword evidence="3" id="KW-1185">Reference proteome</keyword>
<proteinExistence type="predicted"/>
<keyword evidence="1" id="KW-1133">Transmembrane helix</keyword>
<sequence>MVDFNFSQFIKYDGKLCLLIESCVILLMFLIIHFRASRRRRAHDTLVVSLALDQLSVDDFSTRNHKLPGSQYYADEMSASPSMSPSMSTFRSLMSNPNVFGTQRQRQRQNEIWRKKSRAHMFTNNRAGRKNPPTQSRIKAQPATRALTPCIEVTQVGKRDSIKYCKSF</sequence>
<dbReference type="EMBL" id="BRXX01000473">
    <property type="protein sequence ID" value="GMI13610.1"/>
    <property type="molecule type" value="Genomic_DNA"/>
</dbReference>
<gene>
    <name evidence="2" type="ORF">TrVE_jg2320</name>
</gene>
<comment type="caution">
    <text evidence="2">The sequence shown here is derived from an EMBL/GenBank/DDBJ whole genome shotgun (WGS) entry which is preliminary data.</text>
</comment>
<protein>
    <submittedName>
        <fullName evidence="2">Uncharacterized protein</fullName>
    </submittedName>
</protein>
<evidence type="ECO:0000313" key="3">
    <source>
        <dbReference type="Proteomes" id="UP001165160"/>
    </source>
</evidence>
<evidence type="ECO:0000256" key="1">
    <source>
        <dbReference type="SAM" id="Phobius"/>
    </source>
</evidence>
<evidence type="ECO:0000313" key="2">
    <source>
        <dbReference type="EMBL" id="GMI13610.1"/>
    </source>
</evidence>
<accession>A0A9W7KW98</accession>